<evidence type="ECO:0000313" key="4">
    <source>
        <dbReference type="Proteomes" id="UP000245839"/>
    </source>
</evidence>
<accession>A0A2Y9A1I1</accession>
<keyword evidence="1" id="KW-0472">Membrane</keyword>
<keyword evidence="1" id="KW-1133">Transmembrane helix</keyword>
<keyword evidence="1" id="KW-0812">Transmembrane</keyword>
<protein>
    <submittedName>
        <fullName evidence="3">Uncharacterized protein</fullName>
    </submittedName>
</protein>
<dbReference type="AlphaFoldDB" id="A0A2Y9A1I1"/>
<evidence type="ECO:0000313" key="3">
    <source>
        <dbReference type="EMBL" id="SSA38401.1"/>
    </source>
</evidence>
<dbReference type="Proteomes" id="UP000251571">
    <property type="component" value="Unassembled WGS sequence"/>
</dbReference>
<dbReference type="EMBL" id="QGDJ01000001">
    <property type="protein sequence ID" value="PWJ22123.1"/>
    <property type="molecule type" value="Genomic_DNA"/>
</dbReference>
<evidence type="ECO:0000313" key="5">
    <source>
        <dbReference type="Proteomes" id="UP000251571"/>
    </source>
</evidence>
<gene>
    <name evidence="2" type="ORF">BCF38_101532</name>
    <name evidence="3" type="ORF">SAMN05421539_101532</name>
</gene>
<keyword evidence="4" id="KW-1185">Reference proteome</keyword>
<dbReference type="Proteomes" id="UP000245839">
    <property type="component" value="Unassembled WGS sequence"/>
</dbReference>
<sequence>MGLGALGLRPLLRAVPLLATAGATAWMLSTNPLAAPLVERSVDDLRLTLEARVARTATEAWLQAALDEAVAEPDADRTEMLLALAAELGRTVDPAAAEALLAETRAPLAQAAACGACMADIATCESLRLVAACALPFELSPLGDVNALRRAGVDWSAGRQVDTVDASLALVGLGATAAVLASGGSSASIKAGTGLLRMARRMGSVSPALARQLDLPIRWGAVPAYLRGTARLEDVTDTARLARVGAIAREMDAVRRATSSAEALRLLRLVDGPEDAARLARLSEAAGPRTPRTLDVLGKSRAFRATLRLSRTAAATLLLLWLSATQIAVLIATRIGTALWRHAIR</sequence>
<reference evidence="2 4" key="2">
    <citation type="submission" date="2018-03" db="EMBL/GenBank/DDBJ databases">
        <title>Genomic Encyclopedia of Archaeal and Bacterial Type Strains, Phase II (KMG-II): from individual species to whole genera.</title>
        <authorList>
            <person name="Goeker M."/>
        </authorList>
    </citation>
    <scope>NUCLEOTIDE SEQUENCE [LARGE SCALE GENOMIC DNA]</scope>
    <source>
        <strain evidence="2 4">DSM 25227</strain>
    </source>
</reference>
<reference evidence="3 5" key="1">
    <citation type="submission" date="2016-10" db="EMBL/GenBank/DDBJ databases">
        <authorList>
            <person name="Cai Z."/>
        </authorList>
    </citation>
    <scope>NUCLEOTIDE SEQUENCE [LARGE SCALE GENOMIC DNA]</scope>
    <source>
        <strain evidence="3 5">DSM 25227</strain>
    </source>
</reference>
<proteinExistence type="predicted"/>
<feature type="transmembrane region" description="Helical" evidence="1">
    <location>
        <begin position="318"/>
        <end position="340"/>
    </location>
</feature>
<evidence type="ECO:0000313" key="2">
    <source>
        <dbReference type="EMBL" id="PWJ22123.1"/>
    </source>
</evidence>
<organism evidence="3 5">
    <name type="scientific">Jannaschia seohaensis</name>
    <dbReference type="NCBI Taxonomy" id="475081"/>
    <lineage>
        <taxon>Bacteria</taxon>
        <taxon>Pseudomonadati</taxon>
        <taxon>Pseudomonadota</taxon>
        <taxon>Alphaproteobacteria</taxon>
        <taxon>Rhodobacterales</taxon>
        <taxon>Roseobacteraceae</taxon>
        <taxon>Jannaschia</taxon>
    </lineage>
</organism>
<name>A0A2Y9A1I1_9RHOB</name>
<evidence type="ECO:0000256" key="1">
    <source>
        <dbReference type="SAM" id="Phobius"/>
    </source>
</evidence>
<dbReference type="EMBL" id="UETC01000001">
    <property type="protein sequence ID" value="SSA38401.1"/>
    <property type="molecule type" value="Genomic_DNA"/>
</dbReference>